<dbReference type="InterPro" id="IPR001872">
    <property type="entry name" value="Peptidase_A8"/>
</dbReference>
<dbReference type="EMBL" id="BAFC01000081">
    <property type="protein sequence ID" value="GAB39867.1"/>
    <property type="molecule type" value="Genomic_DNA"/>
</dbReference>
<feature type="transmembrane region" description="Helical" evidence="9">
    <location>
        <begin position="21"/>
        <end position="39"/>
    </location>
</feature>
<sequence>MTPSGPAVSGGRSGYARRLGMLLLALTFVIVDVAVKAWAVDALDGTRIEAGPVDLQLAFNSGAAFSLAATAPGWVLLVIPAAVTCGVAVLGWRTADSHGLLWRVAIAAVLGGAIANIIDRIPDGKVTDYLHTGWWPTFNLADTFIVLGALTLVVCIIVDPHESPSQNEGQVPAEDQ</sequence>
<feature type="transmembrane region" description="Helical" evidence="9">
    <location>
        <begin position="100"/>
        <end position="118"/>
    </location>
</feature>
<evidence type="ECO:0000256" key="2">
    <source>
        <dbReference type="ARBA" id="ARBA00022475"/>
    </source>
</evidence>
<dbReference type="PANTHER" id="PTHR33695:SF1">
    <property type="entry name" value="LIPOPROTEIN SIGNAL PEPTIDASE"/>
    <property type="match status" value="1"/>
</dbReference>
<evidence type="ECO:0000313" key="12">
    <source>
        <dbReference type="EMBL" id="GAB39867.1"/>
    </source>
</evidence>
<dbReference type="GO" id="GO:0006508">
    <property type="term" value="P:proteolysis"/>
    <property type="evidence" value="ECO:0007669"/>
    <property type="project" value="UniProtKB-KW"/>
</dbReference>
<comment type="similarity">
    <text evidence="1 9 11">Belongs to the peptidase A8 family.</text>
</comment>
<dbReference type="AlphaFoldDB" id="H5U2A9"/>
<dbReference type="PANTHER" id="PTHR33695">
    <property type="entry name" value="LIPOPROTEIN SIGNAL PEPTIDASE"/>
    <property type="match status" value="1"/>
</dbReference>
<evidence type="ECO:0000256" key="7">
    <source>
        <dbReference type="ARBA" id="ARBA00022989"/>
    </source>
</evidence>
<evidence type="ECO:0000256" key="9">
    <source>
        <dbReference type="HAMAP-Rule" id="MF_00161"/>
    </source>
</evidence>
<gene>
    <name evidence="9 12" type="primary">lspA</name>
    <name evidence="12" type="ORF">GOSPT_082_00040</name>
</gene>
<keyword evidence="6 9" id="KW-0378">Hydrolase</keyword>
<feature type="active site" evidence="9">
    <location>
        <position position="142"/>
    </location>
</feature>
<dbReference type="GO" id="GO:0004190">
    <property type="term" value="F:aspartic-type endopeptidase activity"/>
    <property type="evidence" value="ECO:0007669"/>
    <property type="project" value="UniProtKB-UniRule"/>
</dbReference>
<dbReference type="PRINTS" id="PR00781">
    <property type="entry name" value="LIPOSIGPTASE"/>
</dbReference>
<feature type="active site" evidence="9">
    <location>
        <position position="128"/>
    </location>
</feature>
<dbReference type="HAMAP" id="MF_00161">
    <property type="entry name" value="LspA"/>
    <property type="match status" value="1"/>
</dbReference>
<evidence type="ECO:0000256" key="10">
    <source>
        <dbReference type="RuleBase" id="RU000594"/>
    </source>
</evidence>
<evidence type="ECO:0000256" key="8">
    <source>
        <dbReference type="ARBA" id="ARBA00023136"/>
    </source>
</evidence>
<evidence type="ECO:0000256" key="1">
    <source>
        <dbReference type="ARBA" id="ARBA00006139"/>
    </source>
</evidence>
<proteinExistence type="inferred from homology"/>
<evidence type="ECO:0000256" key="6">
    <source>
        <dbReference type="ARBA" id="ARBA00022801"/>
    </source>
</evidence>
<dbReference type="RefSeq" id="WP_005206743.1">
    <property type="nucleotide sequence ID" value="NZ_BAFC01000081.1"/>
</dbReference>
<organism evidence="12 13">
    <name type="scientific">Gordonia sputi NBRC 100414</name>
    <dbReference type="NCBI Taxonomy" id="1089453"/>
    <lineage>
        <taxon>Bacteria</taxon>
        <taxon>Bacillati</taxon>
        <taxon>Actinomycetota</taxon>
        <taxon>Actinomycetes</taxon>
        <taxon>Mycobacteriales</taxon>
        <taxon>Gordoniaceae</taxon>
        <taxon>Gordonia</taxon>
    </lineage>
</organism>
<dbReference type="Pfam" id="PF01252">
    <property type="entry name" value="Peptidase_A8"/>
    <property type="match status" value="1"/>
</dbReference>
<dbReference type="GO" id="GO:0005886">
    <property type="term" value="C:plasma membrane"/>
    <property type="evidence" value="ECO:0007669"/>
    <property type="project" value="UniProtKB-SubCell"/>
</dbReference>
<comment type="caution">
    <text evidence="12">The sequence shown here is derived from an EMBL/GenBank/DDBJ whole genome shotgun (WGS) entry which is preliminary data.</text>
</comment>
<name>H5U2A9_9ACTN</name>
<evidence type="ECO:0000256" key="3">
    <source>
        <dbReference type="ARBA" id="ARBA00022670"/>
    </source>
</evidence>
<protein>
    <recommendedName>
        <fullName evidence="9">Lipoprotein signal peptidase</fullName>
        <ecNumber evidence="9">3.4.23.36</ecNumber>
    </recommendedName>
    <alternativeName>
        <fullName evidence="9">Prolipoprotein signal peptidase</fullName>
    </alternativeName>
    <alternativeName>
        <fullName evidence="9">Signal peptidase II</fullName>
        <shortName evidence="9">SPase II</shortName>
    </alternativeName>
</protein>
<reference evidence="12 13" key="1">
    <citation type="submission" date="2012-02" db="EMBL/GenBank/DDBJ databases">
        <title>Whole genome shotgun sequence of Gordonia sputi NBRC 100414.</title>
        <authorList>
            <person name="Yoshida I."/>
            <person name="Hosoyama A."/>
            <person name="Tsuchikane K."/>
            <person name="Katsumata H."/>
            <person name="Yamazaki S."/>
            <person name="Fujita N."/>
        </authorList>
    </citation>
    <scope>NUCLEOTIDE SEQUENCE [LARGE SCALE GENOMIC DNA]</scope>
    <source>
        <strain evidence="12 13">NBRC 100414</strain>
    </source>
</reference>
<keyword evidence="12" id="KW-0449">Lipoprotein</keyword>
<keyword evidence="5 9" id="KW-0064">Aspartyl protease</keyword>
<evidence type="ECO:0000256" key="4">
    <source>
        <dbReference type="ARBA" id="ARBA00022692"/>
    </source>
</evidence>
<keyword evidence="3 9" id="KW-0645">Protease</keyword>
<feature type="transmembrane region" description="Helical" evidence="9">
    <location>
        <begin position="138"/>
        <end position="158"/>
    </location>
</feature>
<dbReference type="EC" id="3.4.23.36" evidence="9"/>
<comment type="subcellular location">
    <subcellularLocation>
        <location evidence="9">Cell membrane</location>
        <topology evidence="9">Multi-pass membrane protein</topology>
    </subcellularLocation>
</comment>
<dbReference type="NCBIfam" id="TIGR00077">
    <property type="entry name" value="lspA"/>
    <property type="match status" value="1"/>
</dbReference>
<evidence type="ECO:0000256" key="5">
    <source>
        <dbReference type="ARBA" id="ARBA00022750"/>
    </source>
</evidence>
<accession>H5U2A9</accession>
<comment type="pathway">
    <text evidence="9">Protein modification; lipoprotein biosynthesis (signal peptide cleavage).</text>
</comment>
<comment type="catalytic activity">
    <reaction evidence="9 10">
        <text>Release of signal peptides from bacterial membrane prolipoproteins. Hydrolyzes -Xaa-Yaa-Zaa-|-(S,diacylglyceryl)Cys-, in which Xaa is hydrophobic (preferably Leu), and Yaa (Ala or Ser) and Zaa (Gly or Ala) have small, neutral side chains.</text>
        <dbReference type="EC" id="3.4.23.36"/>
    </reaction>
</comment>
<keyword evidence="8 9" id="KW-0472">Membrane</keyword>
<keyword evidence="7 9" id="KW-1133">Transmembrane helix</keyword>
<keyword evidence="4 9" id="KW-0812">Transmembrane</keyword>
<dbReference type="Proteomes" id="UP000005845">
    <property type="component" value="Unassembled WGS sequence"/>
</dbReference>
<dbReference type="eggNOG" id="COG0597">
    <property type="taxonomic scope" value="Bacteria"/>
</dbReference>
<keyword evidence="13" id="KW-1185">Reference proteome</keyword>
<dbReference type="PROSITE" id="PS00855">
    <property type="entry name" value="SPASE_II"/>
    <property type="match status" value="1"/>
</dbReference>
<comment type="function">
    <text evidence="9 10">This protein specifically catalyzes the removal of signal peptides from prolipoproteins.</text>
</comment>
<evidence type="ECO:0000313" key="13">
    <source>
        <dbReference type="Proteomes" id="UP000005845"/>
    </source>
</evidence>
<dbReference type="UniPathway" id="UPA00665"/>
<keyword evidence="2 9" id="KW-1003">Cell membrane</keyword>
<feature type="transmembrane region" description="Helical" evidence="9">
    <location>
        <begin position="74"/>
        <end position="93"/>
    </location>
</feature>
<evidence type="ECO:0000256" key="11">
    <source>
        <dbReference type="RuleBase" id="RU004181"/>
    </source>
</evidence>